<dbReference type="Gene3D" id="3.40.720.10">
    <property type="entry name" value="Alkaline Phosphatase, subunit A"/>
    <property type="match status" value="1"/>
</dbReference>
<dbReference type="Pfam" id="PF07394">
    <property type="entry name" value="DUF1501"/>
    <property type="match status" value="1"/>
</dbReference>
<proteinExistence type="predicted"/>
<protein>
    <submittedName>
        <fullName evidence="1">DUF1501 domain-containing protein</fullName>
    </submittedName>
</protein>
<organism evidence="1 2">
    <name type="scientific">Thermogemmata fonticola</name>
    <dbReference type="NCBI Taxonomy" id="2755323"/>
    <lineage>
        <taxon>Bacteria</taxon>
        <taxon>Pseudomonadati</taxon>
        <taxon>Planctomycetota</taxon>
        <taxon>Planctomycetia</taxon>
        <taxon>Gemmatales</taxon>
        <taxon>Gemmataceae</taxon>
        <taxon>Thermogemmata</taxon>
    </lineage>
</organism>
<sequence>MLTVPRYFVSPLGAYSSRREFLRRAGGGFGLLALADLLHAEQARSVNPLAPKKPHFPAKAKAVIWLFMNGGPSHVDTWDYKPELEKRDGQELPGFDPNTGFFNQQVGPLMKSPFRWKQHGQCGKWVSELFPHLSRHVDKMAFIHSLWTDSNNHAPALFKMNSGMSRMGFPCVGSWVTYGLGSESQDLPAFCVMYDTLGRGIPKGHSLNWGAGFLPSIYQGTAFKPQGQPIDNLERPADLSPQRQRQQLDLLGRLNRLHTREVDDPEFSARMETFELAYRMQMAAPEALDLSRETEETRRLYGLDHPKAGHFARQCLIARRLVERGVRFVQIYSGGMENDLSWDGHNNIAKNHSGFAAETDQPIAALLTDLERRGLLSQTLVIWGGEFGRLPIVQKGSGGRDHNPHAMTYWLAGGGIRGGVSYGATDDIGFKAVENRVSVHDLHATILHLLGLDHKKLTYRYNGRDFRLTDVYGSVIEPILA</sequence>
<dbReference type="AlphaFoldDB" id="A0A7V8VB00"/>
<dbReference type="InterPro" id="IPR017850">
    <property type="entry name" value="Alkaline_phosphatase_core_sf"/>
</dbReference>
<gene>
    <name evidence="1" type="ORF">H0921_01005</name>
</gene>
<keyword evidence="2" id="KW-1185">Reference proteome</keyword>
<dbReference type="PANTHER" id="PTHR43737">
    <property type="entry name" value="BLL7424 PROTEIN"/>
    <property type="match status" value="1"/>
</dbReference>
<evidence type="ECO:0000313" key="2">
    <source>
        <dbReference type="Proteomes" id="UP000542342"/>
    </source>
</evidence>
<reference evidence="1 2" key="1">
    <citation type="submission" date="2020-07" db="EMBL/GenBank/DDBJ databases">
        <title>Thermogemmata thermophila gen. nov., sp. nov., a novel moderate thermophilic planctomycete from a Kamchatka hot spring.</title>
        <authorList>
            <person name="Elcheninov A.G."/>
            <person name="Podosokorskaya O.A."/>
            <person name="Kovaleva O.L."/>
            <person name="Novikov A."/>
            <person name="Bonch-Osmolovskaya E.A."/>
            <person name="Toshchakov S.V."/>
            <person name="Kublanov I.V."/>
        </authorList>
    </citation>
    <scope>NUCLEOTIDE SEQUENCE [LARGE SCALE GENOMIC DNA]</scope>
    <source>
        <strain evidence="1 2">2918</strain>
    </source>
</reference>
<dbReference type="InterPro" id="IPR010869">
    <property type="entry name" value="DUF1501"/>
</dbReference>
<name>A0A7V8VB00_9BACT</name>
<dbReference type="RefSeq" id="WP_194536161.1">
    <property type="nucleotide sequence ID" value="NZ_JACEFB010000001.1"/>
</dbReference>
<dbReference type="EMBL" id="JACEFB010000001">
    <property type="protein sequence ID" value="MBA2224735.1"/>
    <property type="molecule type" value="Genomic_DNA"/>
</dbReference>
<comment type="caution">
    <text evidence="1">The sequence shown here is derived from an EMBL/GenBank/DDBJ whole genome shotgun (WGS) entry which is preliminary data.</text>
</comment>
<evidence type="ECO:0000313" key="1">
    <source>
        <dbReference type="EMBL" id="MBA2224735.1"/>
    </source>
</evidence>
<dbReference type="SUPFAM" id="SSF53649">
    <property type="entry name" value="Alkaline phosphatase-like"/>
    <property type="match status" value="1"/>
</dbReference>
<dbReference type="Proteomes" id="UP000542342">
    <property type="component" value="Unassembled WGS sequence"/>
</dbReference>
<accession>A0A7V8VB00</accession>
<dbReference type="PANTHER" id="PTHR43737:SF1">
    <property type="entry name" value="DUF1501 DOMAIN-CONTAINING PROTEIN"/>
    <property type="match status" value="1"/>
</dbReference>